<dbReference type="FunFam" id="3.10.105.10:FF:000006">
    <property type="entry name" value="Peptide ABC transporter substrate-binding protein"/>
    <property type="match status" value="1"/>
</dbReference>
<evidence type="ECO:0000256" key="1">
    <source>
        <dbReference type="ARBA" id="ARBA00004193"/>
    </source>
</evidence>
<dbReference type="GO" id="GO:0042597">
    <property type="term" value="C:periplasmic space"/>
    <property type="evidence" value="ECO:0007669"/>
    <property type="project" value="UniProtKB-ARBA"/>
</dbReference>
<dbReference type="InterPro" id="IPR039424">
    <property type="entry name" value="SBP_5"/>
</dbReference>
<dbReference type="InterPro" id="IPR030678">
    <property type="entry name" value="Peptide/Ni-bd"/>
</dbReference>
<dbReference type="Pfam" id="PF00496">
    <property type="entry name" value="SBP_bac_5"/>
    <property type="match status" value="1"/>
</dbReference>
<comment type="similarity">
    <text evidence="2">Belongs to the bacterial solute-binding protein 5 family.</text>
</comment>
<dbReference type="InterPro" id="IPR000914">
    <property type="entry name" value="SBP_5_dom"/>
</dbReference>
<name>A0A844FE62_9FIRM</name>
<dbReference type="GO" id="GO:0043190">
    <property type="term" value="C:ATP-binding cassette (ABC) transporter complex"/>
    <property type="evidence" value="ECO:0007669"/>
    <property type="project" value="InterPro"/>
</dbReference>
<keyword evidence="3" id="KW-0813">Transport</keyword>
<dbReference type="InterPro" id="IPR023765">
    <property type="entry name" value="SBP_5_CS"/>
</dbReference>
<feature type="region of interest" description="Disordered" evidence="5">
    <location>
        <begin position="24"/>
        <end position="56"/>
    </location>
</feature>
<dbReference type="Proteomes" id="UP000462760">
    <property type="component" value="Unassembled WGS sequence"/>
</dbReference>
<dbReference type="PROSITE" id="PS01040">
    <property type="entry name" value="SBP_BACTERIAL_5"/>
    <property type="match status" value="1"/>
</dbReference>
<feature type="chain" id="PRO_5038349870" evidence="6">
    <location>
        <begin position="21"/>
        <end position="567"/>
    </location>
</feature>
<evidence type="ECO:0000256" key="6">
    <source>
        <dbReference type="SAM" id="SignalP"/>
    </source>
</evidence>
<accession>A0A844FE62</accession>
<reference evidence="8 9" key="1">
    <citation type="submission" date="2019-08" db="EMBL/GenBank/DDBJ databases">
        <title>In-depth cultivation of the pig gut microbiome towards novel bacterial diversity and tailored functional studies.</title>
        <authorList>
            <person name="Wylensek D."/>
            <person name="Hitch T.C.A."/>
            <person name="Clavel T."/>
        </authorList>
    </citation>
    <scope>NUCLEOTIDE SEQUENCE [LARGE SCALE GENOMIC DNA]</scope>
    <source>
        <strain evidence="8 9">Med78-601-WT-4W-RMD-3</strain>
    </source>
</reference>
<dbReference type="GO" id="GO:0015833">
    <property type="term" value="P:peptide transport"/>
    <property type="evidence" value="ECO:0007669"/>
    <property type="project" value="TreeGrafter"/>
</dbReference>
<evidence type="ECO:0000259" key="7">
    <source>
        <dbReference type="Pfam" id="PF00496"/>
    </source>
</evidence>
<feature type="domain" description="Solute-binding protein family 5" evidence="7">
    <location>
        <begin position="100"/>
        <end position="481"/>
    </location>
</feature>
<evidence type="ECO:0000256" key="3">
    <source>
        <dbReference type="ARBA" id="ARBA00022448"/>
    </source>
</evidence>
<organism evidence="8 9">
    <name type="scientific">Anaerosalibacter bizertensis</name>
    <dbReference type="NCBI Taxonomy" id="932217"/>
    <lineage>
        <taxon>Bacteria</taxon>
        <taxon>Bacillati</taxon>
        <taxon>Bacillota</taxon>
        <taxon>Tissierellia</taxon>
        <taxon>Tissierellales</taxon>
        <taxon>Sporanaerobacteraceae</taxon>
        <taxon>Anaerosalibacter</taxon>
    </lineage>
</organism>
<proteinExistence type="inferred from homology"/>
<dbReference type="PROSITE" id="PS51257">
    <property type="entry name" value="PROKAR_LIPOPROTEIN"/>
    <property type="match status" value="1"/>
</dbReference>
<dbReference type="EMBL" id="VULR01000001">
    <property type="protein sequence ID" value="MSS42256.1"/>
    <property type="molecule type" value="Genomic_DNA"/>
</dbReference>
<gene>
    <name evidence="8" type="ORF">FYJ27_00705</name>
</gene>
<dbReference type="PANTHER" id="PTHR30290">
    <property type="entry name" value="PERIPLASMIC BINDING COMPONENT OF ABC TRANSPORTER"/>
    <property type="match status" value="1"/>
</dbReference>
<dbReference type="CDD" id="cd08514">
    <property type="entry name" value="PBP2_AppA_like"/>
    <property type="match status" value="1"/>
</dbReference>
<comment type="caution">
    <text evidence="8">The sequence shown here is derived from an EMBL/GenBank/DDBJ whole genome shotgun (WGS) entry which is preliminary data.</text>
</comment>
<protein>
    <submittedName>
        <fullName evidence="8">Peptide ABC transporter</fullName>
    </submittedName>
</protein>
<dbReference type="Gene3D" id="3.40.190.10">
    <property type="entry name" value="Periplasmic binding protein-like II"/>
    <property type="match status" value="1"/>
</dbReference>
<feature type="compositionally biased region" description="Basic and acidic residues" evidence="5">
    <location>
        <begin position="24"/>
        <end position="40"/>
    </location>
</feature>
<evidence type="ECO:0000256" key="5">
    <source>
        <dbReference type="SAM" id="MobiDB-lite"/>
    </source>
</evidence>
<comment type="subcellular location">
    <subcellularLocation>
        <location evidence="1">Cell membrane</location>
        <topology evidence="1">Lipid-anchor</topology>
    </subcellularLocation>
</comment>
<dbReference type="PANTHER" id="PTHR30290:SF81">
    <property type="entry name" value="OLIGOPEPTIDE-BINDING PROTEIN OPPA"/>
    <property type="match status" value="1"/>
</dbReference>
<dbReference type="SUPFAM" id="SSF53850">
    <property type="entry name" value="Periplasmic binding protein-like II"/>
    <property type="match status" value="1"/>
</dbReference>
<dbReference type="RefSeq" id="WP_154481584.1">
    <property type="nucleotide sequence ID" value="NZ_VULR01000001.1"/>
</dbReference>
<sequence length="567" mass="64844">MKRKLSLILSLVLVLTLVMTGCGKSEEPKPANGGDEKTEESAGDANNPAKGRDGAEDTLVIGTHETKGEFLPGYYSETYDGYVVDLVFDGLITNDKEGNPIPLAAKDWEVSDDHLTYTFNLRDDIKFSDGEPLTAEDVEFTYTFICDPNYDGPRTSAVADLEGYEEYNKGDAEKVSGIEVIDDHTIAFKFTKALSTNIWNFGHGIMPKHVYEFEKGDIDAIKAKMTEPMGSGPFIFEKYEPKQYVEFKANEDYFLGSPKFSKLILKFTNVETQFSELEKGTVDIQLSVAAKGENKEILDGMDFVNIVEYPENSYGYIGFNMRDPRLADKRVRQALTYGFNRDQFAEVYYQGFAQTCNVPISQVSWAYTDEINEYKYDPDKAMKLLDEAGWKVGKDGIREKDGKKLEFVWSTHTDSKYVETMIPMLKSDWEKIGVKVEADIMEFAALSEKVYEKQEFDLYNMAWSLSVDPDAYEIFHSSQDQKGGYNSVGFKNEENDKLLEQGREEFDQEKRAEIYKKWSQVINEELPYMFLTQANRWDVANKRVKNFETSPFQDIQDRDVILNIELE</sequence>
<evidence type="ECO:0000313" key="9">
    <source>
        <dbReference type="Proteomes" id="UP000462760"/>
    </source>
</evidence>
<dbReference type="Gene3D" id="3.10.105.10">
    <property type="entry name" value="Dipeptide-binding Protein, Domain 3"/>
    <property type="match status" value="1"/>
</dbReference>
<keyword evidence="4 6" id="KW-0732">Signal</keyword>
<dbReference type="PIRSF" id="PIRSF002741">
    <property type="entry name" value="MppA"/>
    <property type="match status" value="1"/>
</dbReference>
<evidence type="ECO:0000256" key="2">
    <source>
        <dbReference type="ARBA" id="ARBA00005695"/>
    </source>
</evidence>
<dbReference type="GO" id="GO:1904680">
    <property type="term" value="F:peptide transmembrane transporter activity"/>
    <property type="evidence" value="ECO:0007669"/>
    <property type="project" value="TreeGrafter"/>
</dbReference>
<evidence type="ECO:0000256" key="4">
    <source>
        <dbReference type="ARBA" id="ARBA00022729"/>
    </source>
</evidence>
<dbReference type="OrthoDB" id="9772924at2"/>
<dbReference type="Gene3D" id="3.90.76.10">
    <property type="entry name" value="Dipeptide-binding Protein, Domain 1"/>
    <property type="match status" value="1"/>
</dbReference>
<dbReference type="AlphaFoldDB" id="A0A844FE62"/>
<evidence type="ECO:0000313" key="8">
    <source>
        <dbReference type="EMBL" id="MSS42256.1"/>
    </source>
</evidence>
<feature type="signal peptide" evidence="6">
    <location>
        <begin position="1"/>
        <end position="20"/>
    </location>
</feature>